<keyword evidence="4" id="KW-1185">Reference proteome</keyword>
<name>A0ABW4VZ69_9BACI</name>
<dbReference type="PANTHER" id="PTHR37302:SF1">
    <property type="entry name" value="PROTEIN DINB"/>
    <property type="match status" value="1"/>
</dbReference>
<sequence length="168" mass="19843">MRVQTLDLYDYHRWANQHVFDHLKAFSTDVYRKEIQSVFPSIAEVFAHMYLVDNIWFSVMKGDSNEELTEIISRTQKEVEGKSLEQMESMFQQVYEQCQDFLKSQDDLDKIIICEHPQFGRLETPLSQLVQHVVNHGTYHRGNITAMLRQMGHEGVPTDYVFYLYTLS</sequence>
<dbReference type="RefSeq" id="WP_377555864.1">
    <property type="nucleotide sequence ID" value="NZ_JBHUHQ010000011.1"/>
</dbReference>
<evidence type="ECO:0000256" key="2">
    <source>
        <dbReference type="ARBA" id="ARBA00022723"/>
    </source>
</evidence>
<evidence type="ECO:0000313" key="4">
    <source>
        <dbReference type="Proteomes" id="UP001597383"/>
    </source>
</evidence>
<comment type="similarity">
    <text evidence="1">Belongs to the DinB family.</text>
</comment>
<dbReference type="InterPro" id="IPR007837">
    <property type="entry name" value="DinB"/>
</dbReference>
<dbReference type="PANTHER" id="PTHR37302">
    <property type="entry name" value="SLR1116 PROTEIN"/>
    <property type="match status" value="1"/>
</dbReference>
<dbReference type="EMBL" id="JBHUHQ010000011">
    <property type="protein sequence ID" value="MFD2043810.1"/>
    <property type="molecule type" value="Genomic_DNA"/>
</dbReference>
<dbReference type="Gene3D" id="1.20.120.450">
    <property type="entry name" value="dinb family like domain"/>
    <property type="match status" value="1"/>
</dbReference>
<protein>
    <submittedName>
        <fullName evidence="3">DinB family protein</fullName>
    </submittedName>
</protein>
<dbReference type="InterPro" id="IPR034660">
    <property type="entry name" value="DinB/YfiT-like"/>
</dbReference>
<organism evidence="3 4">
    <name type="scientific">Ornithinibacillus salinisoli</name>
    <dbReference type="NCBI Taxonomy" id="1848459"/>
    <lineage>
        <taxon>Bacteria</taxon>
        <taxon>Bacillati</taxon>
        <taxon>Bacillota</taxon>
        <taxon>Bacilli</taxon>
        <taxon>Bacillales</taxon>
        <taxon>Bacillaceae</taxon>
        <taxon>Ornithinibacillus</taxon>
    </lineage>
</organism>
<gene>
    <name evidence="3" type="ORF">ACFSJF_05965</name>
</gene>
<proteinExistence type="inferred from homology"/>
<dbReference type="Pfam" id="PF05163">
    <property type="entry name" value="DinB"/>
    <property type="match status" value="1"/>
</dbReference>
<comment type="caution">
    <text evidence="3">The sequence shown here is derived from an EMBL/GenBank/DDBJ whole genome shotgun (WGS) entry which is preliminary data.</text>
</comment>
<evidence type="ECO:0000313" key="3">
    <source>
        <dbReference type="EMBL" id="MFD2043810.1"/>
    </source>
</evidence>
<reference evidence="4" key="1">
    <citation type="journal article" date="2019" name="Int. J. Syst. Evol. Microbiol.">
        <title>The Global Catalogue of Microorganisms (GCM) 10K type strain sequencing project: providing services to taxonomists for standard genome sequencing and annotation.</title>
        <authorList>
            <consortium name="The Broad Institute Genomics Platform"/>
            <consortium name="The Broad Institute Genome Sequencing Center for Infectious Disease"/>
            <person name="Wu L."/>
            <person name="Ma J."/>
        </authorList>
    </citation>
    <scope>NUCLEOTIDE SEQUENCE [LARGE SCALE GENOMIC DNA]</scope>
    <source>
        <strain evidence="4">R28</strain>
    </source>
</reference>
<keyword evidence="2" id="KW-0479">Metal-binding</keyword>
<accession>A0ABW4VZ69</accession>
<evidence type="ECO:0000256" key="1">
    <source>
        <dbReference type="ARBA" id="ARBA00008635"/>
    </source>
</evidence>
<dbReference type="Proteomes" id="UP001597383">
    <property type="component" value="Unassembled WGS sequence"/>
</dbReference>
<dbReference type="SUPFAM" id="SSF109854">
    <property type="entry name" value="DinB/YfiT-like putative metalloenzymes"/>
    <property type="match status" value="1"/>
</dbReference>